<name>A0A0Q3JW44_BRADI</name>
<evidence type="ECO:0000313" key="2">
    <source>
        <dbReference type="EnsemblPlants" id="KQK02681"/>
    </source>
</evidence>
<sequence>MADSTSSSSRFGFAAAFSDQVLMPRASGVQVDWNLTDVASRVVSLSTRTKVSDTSFVVGVAVGFTLKRRLRRWAARLLKRINDDNWPHNCNLLFFVHKWLLSIPKLKPCRLLWINCDEYKLVVFQLYVHHPF</sequence>
<protein>
    <submittedName>
        <fullName evidence="1 2">Uncharacterized protein</fullName>
    </submittedName>
</protein>
<proteinExistence type="predicted"/>
<reference evidence="2" key="3">
    <citation type="submission" date="2018-08" db="UniProtKB">
        <authorList>
            <consortium name="EnsemblPlants"/>
        </authorList>
    </citation>
    <scope>IDENTIFICATION</scope>
    <source>
        <strain evidence="2">cv. Bd21</strain>
    </source>
</reference>
<dbReference type="EnsemblPlants" id="KQK02681">
    <property type="protein sequence ID" value="KQK02681"/>
    <property type="gene ID" value="BRADI_2g03051v3"/>
</dbReference>
<evidence type="ECO:0000313" key="1">
    <source>
        <dbReference type="EMBL" id="KQK02681.1"/>
    </source>
</evidence>
<dbReference type="InParanoid" id="A0A0Q3JW44"/>
<dbReference type="AlphaFoldDB" id="A0A0Q3JW44"/>
<dbReference type="Proteomes" id="UP000008810">
    <property type="component" value="Chromosome 2"/>
</dbReference>
<reference evidence="1" key="2">
    <citation type="submission" date="2017-06" db="EMBL/GenBank/DDBJ databases">
        <title>WGS assembly of Brachypodium distachyon.</title>
        <authorList>
            <consortium name="The International Brachypodium Initiative"/>
            <person name="Lucas S."/>
            <person name="Harmon-Smith M."/>
            <person name="Lail K."/>
            <person name="Tice H."/>
            <person name="Grimwood J."/>
            <person name="Bruce D."/>
            <person name="Barry K."/>
            <person name="Shu S."/>
            <person name="Lindquist E."/>
            <person name="Wang M."/>
            <person name="Pitluck S."/>
            <person name="Vogel J.P."/>
            <person name="Garvin D.F."/>
            <person name="Mockler T.C."/>
            <person name="Schmutz J."/>
            <person name="Rokhsar D."/>
            <person name="Bevan M.W."/>
        </authorList>
    </citation>
    <scope>NUCLEOTIDE SEQUENCE</scope>
    <source>
        <strain evidence="1">Bd21</strain>
    </source>
</reference>
<dbReference type="EMBL" id="CM000881">
    <property type="protein sequence ID" value="KQK02681.1"/>
    <property type="molecule type" value="Genomic_DNA"/>
</dbReference>
<gene>
    <name evidence="1" type="ORF">BRADI_2g03051v3</name>
</gene>
<keyword evidence="3" id="KW-1185">Reference proteome</keyword>
<organism evidence="1">
    <name type="scientific">Brachypodium distachyon</name>
    <name type="common">Purple false brome</name>
    <name type="synonym">Trachynia distachya</name>
    <dbReference type="NCBI Taxonomy" id="15368"/>
    <lineage>
        <taxon>Eukaryota</taxon>
        <taxon>Viridiplantae</taxon>
        <taxon>Streptophyta</taxon>
        <taxon>Embryophyta</taxon>
        <taxon>Tracheophyta</taxon>
        <taxon>Spermatophyta</taxon>
        <taxon>Magnoliopsida</taxon>
        <taxon>Liliopsida</taxon>
        <taxon>Poales</taxon>
        <taxon>Poaceae</taxon>
        <taxon>BOP clade</taxon>
        <taxon>Pooideae</taxon>
        <taxon>Stipodae</taxon>
        <taxon>Brachypodieae</taxon>
        <taxon>Brachypodium</taxon>
    </lineage>
</organism>
<dbReference type="Gramene" id="KQK02681">
    <property type="protein sequence ID" value="KQK02681"/>
    <property type="gene ID" value="BRADI_2g03051v3"/>
</dbReference>
<accession>A0A0Q3JW44</accession>
<evidence type="ECO:0000313" key="3">
    <source>
        <dbReference type="Proteomes" id="UP000008810"/>
    </source>
</evidence>
<reference evidence="1 2" key="1">
    <citation type="journal article" date="2010" name="Nature">
        <title>Genome sequencing and analysis of the model grass Brachypodium distachyon.</title>
        <authorList>
            <consortium name="International Brachypodium Initiative"/>
        </authorList>
    </citation>
    <scope>NUCLEOTIDE SEQUENCE [LARGE SCALE GENOMIC DNA]</scope>
    <source>
        <strain evidence="1 2">Bd21</strain>
    </source>
</reference>